<dbReference type="Proteomes" id="UP000441772">
    <property type="component" value="Unassembled WGS sequence"/>
</dbReference>
<accession>A0A6I1GMU7</accession>
<gene>
    <name evidence="1" type="ORF">F7D09_0845</name>
</gene>
<dbReference type="RefSeq" id="WP_152234194.1">
    <property type="nucleotide sequence ID" value="NZ_JBHSKZ010000027.1"/>
</dbReference>
<proteinExistence type="predicted"/>
<sequence length="79" mass="9281">MANLEYDRTYLETCSNDKLSELYMKRFGEWYPCNPYGLTIKIYAGCEEDPDFRRKAINALLSGERVQSPPYDLNPDDIY</sequence>
<keyword evidence="2" id="KW-1185">Reference proteome</keyword>
<evidence type="ECO:0000313" key="1">
    <source>
        <dbReference type="EMBL" id="KAB7790739.1"/>
    </source>
</evidence>
<organism evidence="1 2">
    <name type="scientific">Bifidobacterium leontopitheci</name>
    <dbReference type="NCBI Taxonomy" id="2650774"/>
    <lineage>
        <taxon>Bacteria</taxon>
        <taxon>Bacillati</taxon>
        <taxon>Actinomycetota</taxon>
        <taxon>Actinomycetes</taxon>
        <taxon>Bifidobacteriales</taxon>
        <taxon>Bifidobacteriaceae</taxon>
        <taxon>Bifidobacterium</taxon>
    </lineage>
</organism>
<comment type="caution">
    <text evidence="1">The sequence shown here is derived from an EMBL/GenBank/DDBJ whole genome shotgun (WGS) entry which is preliminary data.</text>
</comment>
<protein>
    <submittedName>
        <fullName evidence="1">Uncharacterized protein</fullName>
    </submittedName>
</protein>
<evidence type="ECO:0000313" key="2">
    <source>
        <dbReference type="Proteomes" id="UP000441772"/>
    </source>
</evidence>
<name>A0A6I1GMU7_9BIFI</name>
<dbReference type="EMBL" id="WBVT01000008">
    <property type="protein sequence ID" value="KAB7790739.1"/>
    <property type="molecule type" value="Genomic_DNA"/>
</dbReference>
<dbReference type="AlphaFoldDB" id="A0A6I1GMU7"/>
<reference evidence="1 2" key="1">
    <citation type="submission" date="2019-09" db="EMBL/GenBank/DDBJ databases">
        <title>Characterization of the phylogenetic diversity of two novel species belonging to the genus Bifidobacterium: Bifidobacterium cebidarum sp. nov. and Bifidobacterium leontopitheci sp. nov.</title>
        <authorList>
            <person name="Lugli G.A."/>
            <person name="Duranti S."/>
            <person name="Milani C."/>
            <person name="Turroni F."/>
            <person name="Ventura M."/>
        </authorList>
    </citation>
    <scope>NUCLEOTIDE SEQUENCE [LARGE SCALE GENOMIC DNA]</scope>
    <source>
        <strain evidence="1 2">LMG 31471</strain>
    </source>
</reference>